<dbReference type="AlphaFoldDB" id="T1EVU8"/>
<evidence type="ECO:0000313" key="3">
    <source>
        <dbReference type="EMBL" id="ESN92727.1"/>
    </source>
</evidence>
<dbReference type="HOGENOM" id="CLU_301539_0_0_1"/>
<dbReference type="EMBL" id="AMQM01001849">
    <property type="status" value="NOT_ANNOTATED_CDS"/>
    <property type="molecule type" value="Genomic_DNA"/>
</dbReference>
<reference evidence="4" key="3">
    <citation type="submission" date="2015-06" db="UniProtKB">
        <authorList>
            <consortium name="EnsemblMetazoa"/>
        </authorList>
    </citation>
    <scope>IDENTIFICATION</scope>
</reference>
<protein>
    <submittedName>
        <fullName evidence="3 4">Uncharacterized protein</fullName>
    </submittedName>
</protein>
<dbReference type="Proteomes" id="UP000015101">
    <property type="component" value="Unassembled WGS sequence"/>
</dbReference>
<evidence type="ECO:0000313" key="5">
    <source>
        <dbReference type="Proteomes" id="UP000015101"/>
    </source>
</evidence>
<proteinExistence type="predicted"/>
<feature type="compositionally biased region" description="Low complexity" evidence="2">
    <location>
        <begin position="239"/>
        <end position="251"/>
    </location>
</feature>
<accession>T1EVU8</accession>
<dbReference type="InParanoid" id="T1EVU8"/>
<dbReference type="CTD" id="20200698"/>
<reference evidence="3 5" key="2">
    <citation type="journal article" date="2013" name="Nature">
        <title>Insights into bilaterian evolution from three spiralian genomes.</title>
        <authorList>
            <person name="Simakov O."/>
            <person name="Marletaz F."/>
            <person name="Cho S.J."/>
            <person name="Edsinger-Gonzales E."/>
            <person name="Havlak P."/>
            <person name="Hellsten U."/>
            <person name="Kuo D.H."/>
            <person name="Larsson T."/>
            <person name="Lv J."/>
            <person name="Arendt D."/>
            <person name="Savage R."/>
            <person name="Osoegawa K."/>
            <person name="de Jong P."/>
            <person name="Grimwood J."/>
            <person name="Chapman J.A."/>
            <person name="Shapiro H."/>
            <person name="Aerts A."/>
            <person name="Otillar R.P."/>
            <person name="Terry A.Y."/>
            <person name="Boore J.L."/>
            <person name="Grigoriev I.V."/>
            <person name="Lindberg D.R."/>
            <person name="Seaver E.C."/>
            <person name="Weisblat D.A."/>
            <person name="Putnam N.H."/>
            <person name="Rokhsar D.S."/>
        </authorList>
    </citation>
    <scope>NUCLEOTIDE SEQUENCE</scope>
</reference>
<evidence type="ECO:0000256" key="2">
    <source>
        <dbReference type="SAM" id="MobiDB-lite"/>
    </source>
</evidence>
<keyword evidence="5" id="KW-1185">Reference proteome</keyword>
<gene>
    <name evidence="4" type="primary">20200698</name>
    <name evidence="3" type="ORF">HELRODRAFT_164824</name>
</gene>
<feature type="region of interest" description="Disordered" evidence="2">
    <location>
        <begin position="477"/>
        <end position="581"/>
    </location>
</feature>
<feature type="coiled-coil region" evidence="1">
    <location>
        <begin position="80"/>
        <end position="110"/>
    </location>
</feature>
<feature type="region of interest" description="Disordered" evidence="2">
    <location>
        <begin position="291"/>
        <end position="340"/>
    </location>
</feature>
<evidence type="ECO:0000313" key="4">
    <source>
        <dbReference type="EnsemblMetazoa" id="HelroP164824"/>
    </source>
</evidence>
<feature type="compositionally biased region" description="Basic and acidic residues" evidence="2">
    <location>
        <begin position="381"/>
        <end position="403"/>
    </location>
</feature>
<dbReference type="EMBL" id="KB097639">
    <property type="protein sequence ID" value="ESN92727.1"/>
    <property type="molecule type" value="Genomic_DNA"/>
</dbReference>
<feature type="compositionally biased region" description="Low complexity" evidence="2">
    <location>
        <begin position="568"/>
        <end position="577"/>
    </location>
</feature>
<dbReference type="KEGG" id="hro:HELRODRAFT_164824"/>
<name>T1EVU8_HELRO</name>
<feature type="region of interest" description="Disordered" evidence="2">
    <location>
        <begin position="381"/>
        <end position="442"/>
    </location>
</feature>
<dbReference type="RefSeq" id="XP_009029030.1">
    <property type="nucleotide sequence ID" value="XM_009030782.1"/>
</dbReference>
<dbReference type="GeneID" id="20200698"/>
<feature type="compositionally biased region" description="Basic and acidic residues" evidence="2">
    <location>
        <begin position="296"/>
        <end position="306"/>
    </location>
</feature>
<reference evidence="5" key="1">
    <citation type="submission" date="2012-12" db="EMBL/GenBank/DDBJ databases">
        <authorList>
            <person name="Hellsten U."/>
            <person name="Grimwood J."/>
            <person name="Chapman J.A."/>
            <person name="Shapiro H."/>
            <person name="Aerts A."/>
            <person name="Otillar R.P."/>
            <person name="Terry A.Y."/>
            <person name="Boore J.L."/>
            <person name="Simakov O."/>
            <person name="Marletaz F."/>
            <person name="Cho S.-J."/>
            <person name="Edsinger-Gonzales E."/>
            <person name="Havlak P."/>
            <person name="Kuo D.-H."/>
            <person name="Larsson T."/>
            <person name="Lv J."/>
            <person name="Arendt D."/>
            <person name="Savage R."/>
            <person name="Osoegawa K."/>
            <person name="de Jong P."/>
            <person name="Lindberg D.R."/>
            <person name="Seaver E.C."/>
            <person name="Weisblat D.A."/>
            <person name="Putnam N.H."/>
            <person name="Grigoriev I.V."/>
            <person name="Rokhsar D.S."/>
        </authorList>
    </citation>
    <scope>NUCLEOTIDE SEQUENCE</scope>
</reference>
<sequence length="991" mass="113538">MDINKSLVIERPDWKEKLKFKSDGCLTENKNFLKKPLNRRKIFVRQVGTPKRKSKTSSFSFILPFEKLLPEITLDRCSNNHMILLQKEKLNEKLKEAEKLNSGIKQFETTSYRRENNSHKSKNDKLEDFEVPSNVQSVSNLTINSLTSNKTSSVNVYEHNSSLESFSDDELTFRNKCKAEVEAVRTIYDHSNANTVKKSNMGLRKSQQEDLKSSNSNKYGNENLKFGDNPKTTDDVKINNRSVRSSNVSENASKHSRNQASIDSQKIPSKACNRHQTVLREIETTVEQSTRLLKQSSEDVRSEKTSRNVSVSSRDREDVLQSADRHETSPGSKTFTERSEHILRYDNVTKSEESITTGPFSDVNEKRKASIATDKIFNNGSEKKSWERSRSKDSNKKCSKESSKQQSNLYNQSRLLEAKRDESSRSRSRDKDNIGSPEVSYRNLDTPKNFAIVQQMVTNGTSSSGRRKKSSILKICQRNNNSPSPPRSGKSANTVSSRKTASSNYTRGRPFNTTDDQYTNYSRPNAEYNSESLKPSDERAEESIDPYPPPNRPNDYYYDSPQSEDAYRGSQRSNGRNSSRDYECAYYDDYERSSRQLRSRSGSRRQSSYYEDEPYEYEDEMFCSLSTSDRPSTCRRFMPIDPYDLKILAQLLSPRPATLQPPPLEIVRIVQWCETSPQPTRPKFNKLFKILAPATFFFTALFYIHNVKSIGYKYTGCYLGVIGVKEKKVQGVEGCASACLDEISSLISLKVWWSGIPDSPVTEVVPNFVVSLFELNRKHSNIAISISKKFEEEYTDHYSRIRCVNNDDRIKPSMSFELPEVLTETLCAATCIEKNRPYVVRSYFEFPEWTSVLRHCHGSDKVVASGGCTNKCDPGWSGKLCNIRDCSVSNGDCLTGLKCQESETPTGRVHECLCPAGQAKTKNGECEDVATDGNLVFKYYHTQRELNDKAWYLIDLQNFYYVDKVHVYNHFLECCKWNQFSERRLIESWSK</sequence>
<feature type="compositionally biased region" description="Basic and acidic residues" evidence="2">
    <location>
        <begin position="313"/>
        <end position="328"/>
    </location>
</feature>
<evidence type="ECO:0000256" key="1">
    <source>
        <dbReference type="SAM" id="Coils"/>
    </source>
</evidence>
<feature type="compositionally biased region" description="Polar residues" evidence="2">
    <location>
        <begin position="405"/>
        <end position="414"/>
    </location>
</feature>
<dbReference type="EnsemblMetazoa" id="HelroT164824">
    <property type="protein sequence ID" value="HelroP164824"/>
    <property type="gene ID" value="HelroG164824"/>
</dbReference>
<feature type="region of interest" description="Disordered" evidence="2">
    <location>
        <begin position="201"/>
        <end position="272"/>
    </location>
</feature>
<feature type="compositionally biased region" description="Polar residues" evidence="2">
    <location>
        <begin position="490"/>
        <end position="533"/>
    </location>
</feature>
<keyword evidence="1" id="KW-0175">Coiled coil</keyword>
<feature type="compositionally biased region" description="Polar residues" evidence="2">
    <location>
        <begin position="258"/>
        <end position="267"/>
    </location>
</feature>
<organism evidence="4 5">
    <name type="scientific">Helobdella robusta</name>
    <name type="common">Californian leech</name>
    <dbReference type="NCBI Taxonomy" id="6412"/>
    <lineage>
        <taxon>Eukaryota</taxon>
        <taxon>Metazoa</taxon>
        <taxon>Spiralia</taxon>
        <taxon>Lophotrochozoa</taxon>
        <taxon>Annelida</taxon>
        <taxon>Clitellata</taxon>
        <taxon>Hirudinea</taxon>
        <taxon>Rhynchobdellida</taxon>
        <taxon>Glossiphoniidae</taxon>
        <taxon>Helobdella</taxon>
    </lineage>
</organism>
<feature type="compositionally biased region" description="Basic and acidic residues" evidence="2">
    <location>
        <begin position="416"/>
        <end position="433"/>
    </location>
</feature>